<proteinExistence type="predicted"/>
<evidence type="ECO:0000313" key="1">
    <source>
        <dbReference type="EMBL" id="KKN47399.1"/>
    </source>
</evidence>
<organism evidence="1">
    <name type="scientific">marine sediment metagenome</name>
    <dbReference type="NCBI Taxonomy" id="412755"/>
    <lineage>
        <taxon>unclassified sequences</taxon>
        <taxon>metagenomes</taxon>
        <taxon>ecological metagenomes</taxon>
    </lineage>
</organism>
<comment type="caution">
    <text evidence="1">The sequence shown here is derived from an EMBL/GenBank/DDBJ whole genome shotgun (WGS) entry which is preliminary data.</text>
</comment>
<dbReference type="AlphaFoldDB" id="A0A0F9QY30"/>
<gene>
    <name evidence="1" type="ORF">LCGC14_0663120</name>
</gene>
<accession>A0A0F9QY30</accession>
<sequence length="177" mass="19507">MNPEEQRTEGKEKGGLIVLVDGDRIIQMWCGTKLPGAEEGDNGADLMVAHVLGSSGAHHLMGRIRLHEDANRNLYASKDRKLPMHLVVAPKDGRPCDPVRVADSYDIAVTKSAESFGLVVVRFDGNQRGDEEPWDCLQRLLEEDIPARLPGWSTQQISGPASVVEGMVERARKKRSV</sequence>
<protein>
    <submittedName>
        <fullName evidence="1">Uncharacterized protein</fullName>
    </submittedName>
</protein>
<name>A0A0F9QY30_9ZZZZ</name>
<reference evidence="1" key="1">
    <citation type="journal article" date="2015" name="Nature">
        <title>Complex archaea that bridge the gap between prokaryotes and eukaryotes.</title>
        <authorList>
            <person name="Spang A."/>
            <person name="Saw J.H."/>
            <person name="Jorgensen S.L."/>
            <person name="Zaremba-Niedzwiedzka K."/>
            <person name="Martijn J."/>
            <person name="Lind A.E."/>
            <person name="van Eijk R."/>
            <person name="Schleper C."/>
            <person name="Guy L."/>
            <person name="Ettema T.J."/>
        </authorList>
    </citation>
    <scope>NUCLEOTIDE SEQUENCE</scope>
</reference>
<dbReference type="EMBL" id="LAZR01001278">
    <property type="protein sequence ID" value="KKN47399.1"/>
    <property type="molecule type" value="Genomic_DNA"/>
</dbReference>